<dbReference type="AlphaFoldDB" id="A0A3B0AAP3"/>
<dbReference type="InterPro" id="IPR016195">
    <property type="entry name" value="Pol/histidinol_Pase-like"/>
</dbReference>
<gene>
    <name evidence="2" type="ORF">D7193_02435</name>
</gene>
<dbReference type="SUPFAM" id="SSF50939">
    <property type="entry name" value="Sialidases"/>
    <property type="match status" value="1"/>
</dbReference>
<dbReference type="InterPro" id="IPR036278">
    <property type="entry name" value="Sialidase_sf"/>
</dbReference>
<dbReference type="CDD" id="cd07432">
    <property type="entry name" value="PHP_HisPPase"/>
    <property type="match status" value="1"/>
</dbReference>
<proteinExistence type="predicted"/>
<evidence type="ECO:0000256" key="1">
    <source>
        <dbReference type="SAM" id="MobiDB-lite"/>
    </source>
</evidence>
<reference evidence="2 3" key="1">
    <citation type="journal article" date="2015" name="Int. J. Syst. Evol. Microbiol.">
        <title>Micromonospora costi sp. nov., isolated from a leaf of Costus speciosus.</title>
        <authorList>
            <person name="Thawai C."/>
        </authorList>
    </citation>
    <scope>NUCLEOTIDE SEQUENCE [LARGE SCALE GENOMIC DNA]</scope>
    <source>
        <strain evidence="2 3">CS1-12</strain>
    </source>
</reference>
<evidence type="ECO:0008006" key="4">
    <source>
        <dbReference type="Google" id="ProtNLM"/>
    </source>
</evidence>
<protein>
    <recommendedName>
        <fullName evidence="4">Polymerase/histidinol phosphatase N-terminal domain-containing protein</fullName>
    </recommendedName>
</protein>
<evidence type="ECO:0000313" key="3">
    <source>
        <dbReference type="Proteomes" id="UP000279968"/>
    </source>
</evidence>
<dbReference type="NCBIfam" id="NF038032">
    <property type="entry name" value="CehA_McbA_metalo"/>
    <property type="match status" value="1"/>
</dbReference>
<dbReference type="SUPFAM" id="SSF89550">
    <property type="entry name" value="PHP domain-like"/>
    <property type="match status" value="1"/>
</dbReference>
<dbReference type="InterPro" id="IPR006311">
    <property type="entry name" value="TAT_signal"/>
</dbReference>
<name>A0A3B0AAP3_9ACTN</name>
<evidence type="ECO:0000313" key="2">
    <source>
        <dbReference type="EMBL" id="RKN57544.1"/>
    </source>
</evidence>
<dbReference type="OrthoDB" id="127969at2"/>
<dbReference type="RefSeq" id="WP_120777735.1">
    <property type="nucleotide sequence ID" value="NZ_JBHLUP010000009.1"/>
</dbReference>
<organism evidence="2 3">
    <name type="scientific">Micromonospora costi</name>
    <dbReference type="NCBI Taxonomy" id="1530042"/>
    <lineage>
        <taxon>Bacteria</taxon>
        <taxon>Bacillati</taxon>
        <taxon>Actinomycetota</taxon>
        <taxon>Actinomycetes</taxon>
        <taxon>Micromonosporales</taxon>
        <taxon>Micromonosporaceae</taxon>
        <taxon>Micromonospora</taxon>
    </lineage>
</organism>
<dbReference type="Proteomes" id="UP000279968">
    <property type="component" value="Unassembled WGS sequence"/>
</dbReference>
<sequence length="814" mass="87030">MELDRRQFIAIGGAVAAAGLLPGTAAAADAGEERRPGRGEPEGVWLPGDTHVHDDHSSDGSAPRQLSNQRDPGNLPVSDQIGYAESVGLAFLPLTDHRTFDQHWDPLWRSEKLLLLTGEEANGSPHAVVLGAVDTVVDGANPPGSAAFRHIQQSIWDAHAQDAFWSVAHPDDGEYTPAGGPNDNASVQGVDAVELWNASSNPDVEIEYAENRWNRGFRFGGVAASDSHFKELRPVSAPGRPTTWVFAAERSTRAILDALRAGRTTLSFSTDGPFATIEADVDGDGRFEAMGGDEVIVDDRRLPRRAALRVRVRAATGMRVLVYAAPGRSAGPVATYVPEKDDQTWLLPLTLSGDHAWYRVEVRAPGELSGRDADPNLPDQLRAATSPVFVSVRRPAAPAPEIVLPAASRGDDRADLVVGERGGFAGFADVAVEGAVTHVVAEVHEDGRTSVVHRGIDGHGRGNAGKALVLSGESDTARAPRVVASGDDVWVVWQDARGQEQPHRPGIWLRHSHNGGHSFGAAQRLDTGTGRAEHPSLALLDGRHPVVAWAENSDGAFDVHVQVVGVDRAPVNVSAAGKVIVAGTPADARSPIHPASLFPAVAVTKDRRILVTWQDNRYDPDAGWTGHTPPAGQPAGGGTNPDNWEILASVRRAPGQGWSAPVRVSANDDAADRHPSVAVERDGAYVIVWETKALSASGANLSLRASRSADGVSWSPAEAVALNPNAMSQRPRLATDPDGVVRAVWYDSRSADWRWKVFTARRVGSGWTPALQLSATGNNTWPALDKGTVVFTSDRRAERTQRDRTQEVYLVRQP</sequence>
<feature type="compositionally biased region" description="Basic and acidic residues" evidence="1">
    <location>
        <begin position="31"/>
        <end position="41"/>
    </location>
</feature>
<accession>A0A3B0AAP3</accession>
<feature type="region of interest" description="Disordered" evidence="1">
    <location>
        <begin position="27"/>
        <end position="79"/>
    </location>
</feature>
<comment type="caution">
    <text evidence="2">The sequence shown here is derived from an EMBL/GenBank/DDBJ whole genome shotgun (WGS) entry which is preliminary data.</text>
</comment>
<feature type="region of interest" description="Disordered" evidence="1">
    <location>
        <begin position="620"/>
        <end position="639"/>
    </location>
</feature>
<dbReference type="EMBL" id="RBAN01000001">
    <property type="protein sequence ID" value="RKN57544.1"/>
    <property type="molecule type" value="Genomic_DNA"/>
</dbReference>
<dbReference type="Gene3D" id="3.20.20.140">
    <property type="entry name" value="Metal-dependent hydrolases"/>
    <property type="match status" value="1"/>
</dbReference>
<dbReference type="PROSITE" id="PS51318">
    <property type="entry name" value="TAT"/>
    <property type="match status" value="1"/>
</dbReference>
<keyword evidence="3" id="KW-1185">Reference proteome</keyword>